<dbReference type="InterPro" id="IPR008979">
    <property type="entry name" value="Galactose-bd-like_sf"/>
</dbReference>
<sequence>MRYIGFSHEGMDMQFWLGHFGTKFTLGSVVIDFMCGHHLGYADEVMPSPTTAAHWTRIADGFRDSWNFPNTLGAIDGYSGFLLQPEKPEKPQKRLSSRYRGAAEQENFITG</sequence>
<accession>A0A9D4R1D3</accession>
<name>A0A9D4R1D3_DREPO</name>
<protein>
    <recommendedName>
        <fullName evidence="2">FBA domain-containing protein</fullName>
    </recommendedName>
</protein>
<dbReference type="EMBL" id="JAIWYP010000003">
    <property type="protein sequence ID" value="KAH3850543.1"/>
    <property type="molecule type" value="Genomic_DNA"/>
</dbReference>
<feature type="region of interest" description="Disordered" evidence="1">
    <location>
        <begin position="88"/>
        <end position="111"/>
    </location>
</feature>
<dbReference type="InterPro" id="IPR007397">
    <property type="entry name" value="F-box-assoc_dom"/>
</dbReference>
<reference evidence="3" key="1">
    <citation type="journal article" date="2019" name="bioRxiv">
        <title>The Genome of the Zebra Mussel, Dreissena polymorpha: A Resource for Invasive Species Research.</title>
        <authorList>
            <person name="McCartney M.A."/>
            <person name="Auch B."/>
            <person name="Kono T."/>
            <person name="Mallez S."/>
            <person name="Zhang Y."/>
            <person name="Obille A."/>
            <person name="Becker A."/>
            <person name="Abrahante J.E."/>
            <person name="Garbe J."/>
            <person name="Badalamenti J.P."/>
            <person name="Herman A."/>
            <person name="Mangelson H."/>
            <person name="Liachko I."/>
            <person name="Sullivan S."/>
            <person name="Sone E.D."/>
            <person name="Koren S."/>
            <person name="Silverstein K.A.T."/>
            <person name="Beckman K.B."/>
            <person name="Gohl D.M."/>
        </authorList>
    </citation>
    <scope>NUCLEOTIDE SEQUENCE</scope>
    <source>
        <strain evidence="3">Duluth1</strain>
        <tissue evidence="3">Whole animal</tissue>
    </source>
</reference>
<dbReference type="Gene3D" id="2.60.120.260">
    <property type="entry name" value="Galactose-binding domain-like"/>
    <property type="match status" value="1"/>
</dbReference>
<comment type="caution">
    <text evidence="3">The sequence shown here is derived from an EMBL/GenBank/DDBJ whole genome shotgun (WGS) entry which is preliminary data.</text>
</comment>
<dbReference type="AlphaFoldDB" id="A0A9D4R1D3"/>
<keyword evidence="4" id="KW-1185">Reference proteome</keyword>
<proteinExistence type="predicted"/>
<organism evidence="3 4">
    <name type="scientific">Dreissena polymorpha</name>
    <name type="common">Zebra mussel</name>
    <name type="synonym">Mytilus polymorpha</name>
    <dbReference type="NCBI Taxonomy" id="45954"/>
    <lineage>
        <taxon>Eukaryota</taxon>
        <taxon>Metazoa</taxon>
        <taxon>Spiralia</taxon>
        <taxon>Lophotrochozoa</taxon>
        <taxon>Mollusca</taxon>
        <taxon>Bivalvia</taxon>
        <taxon>Autobranchia</taxon>
        <taxon>Heteroconchia</taxon>
        <taxon>Euheterodonta</taxon>
        <taxon>Imparidentia</taxon>
        <taxon>Neoheterodontei</taxon>
        <taxon>Myida</taxon>
        <taxon>Dreissenoidea</taxon>
        <taxon>Dreissenidae</taxon>
        <taxon>Dreissena</taxon>
    </lineage>
</organism>
<evidence type="ECO:0000313" key="3">
    <source>
        <dbReference type="EMBL" id="KAH3850543.1"/>
    </source>
</evidence>
<dbReference type="PROSITE" id="PS51114">
    <property type="entry name" value="FBA"/>
    <property type="match status" value="1"/>
</dbReference>
<evidence type="ECO:0000256" key="1">
    <source>
        <dbReference type="SAM" id="MobiDB-lite"/>
    </source>
</evidence>
<feature type="domain" description="FBA" evidence="2">
    <location>
        <begin position="1"/>
        <end position="33"/>
    </location>
</feature>
<reference evidence="3" key="2">
    <citation type="submission" date="2020-11" db="EMBL/GenBank/DDBJ databases">
        <authorList>
            <person name="McCartney M.A."/>
            <person name="Auch B."/>
            <person name="Kono T."/>
            <person name="Mallez S."/>
            <person name="Becker A."/>
            <person name="Gohl D.M."/>
            <person name="Silverstein K.A.T."/>
            <person name="Koren S."/>
            <person name="Bechman K.B."/>
            <person name="Herman A."/>
            <person name="Abrahante J.E."/>
            <person name="Garbe J."/>
        </authorList>
    </citation>
    <scope>NUCLEOTIDE SEQUENCE</scope>
    <source>
        <strain evidence="3">Duluth1</strain>
        <tissue evidence="3">Whole animal</tissue>
    </source>
</reference>
<evidence type="ECO:0000313" key="4">
    <source>
        <dbReference type="Proteomes" id="UP000828390"/>
    </source>
</evidence>
<evidence type="ECO:0000259" key="2">
    <source>
        <dbReference type="PROSITE" id="PS51114"/>
    </source>
</evidence>
<dbReference type="Proteomes" id="UP000828390">
    <property type="component" value="Unassembled WGS sequence"/>
</dbReference>
<gene>
    <name evidence="3" type="ORF">DPMN_092958</name>
</gene>
<dbReference type="SUPFAM" id="SSF49785">
    <property type="entry name" value="Galactose-binding domain-like"/>
    <property type="match status" value="1"/>
</dbReference>